<dbReference type="Gene3D" id="3.40.50.880">
    <property type="match status" value="1"/>
</dbReference>
<dbReference type="SUPFAM" id="SSF52317">
    <property type="entry name" value="Class I glutamine amidotransferase-like"/>
    <property type="match status" value="1"/>
</dbReference>
<gene>
    <name evidence="4" type="ORF">DFR29_104189</name>
</gene>
<dbReference type="GO" id="GO:0003700">
    <property type="term" value="F:DNA-binding transcription factor activity"/>
    <property type="evidence" value="ECO:0007669"/>
    <property type="project" value="InterPro"/>
</dbReference>
<dbReference type="Pfam" id="PF01965">
    <property type="entry name" value="DJ-1_PfpI"/>
    <property type="match status" value="1"/>
</dbReference>
<reference evidence="4 5" key="1">
    <citation type="submission" date="2019-03" db="EMBL/GenBank/DDBJ databases">
        <title>Genomic Encyclopedia of Type Strains, Phase IV (KMG-IV): sequencing the most valuable type-strain genomes for metagenomic binning, comparative biology and taxonomic classification.</title>
        <authorList>
            <person name="Goeker M."/>
        </authorList>
    </citation>
    <scope>NUCLEOTIDE SEQUENCE [LARGE SCALE GENOMIC DNA]</scope>
    <source>
        <strain evidence="4 5">DSM 21667</strain>
    </source>
</reference>
<dbReference type="SUPFAM" id="SSF46689">
    <property type="entry name" value="Homeodomain-like"/>
    <property type="match status" value="2"/>
</dbReference>
<dbReference type="GO" id="GO:0043565">
    <property type="term" value="F:sequence-specific DNA binding"/>
    <property type="evidence" value="ECO:0007669"/>
    <property type="project" value="InterPro"/>
</dbReference>
<evidence type="ECO:0000313" key="4">
    <source>
        <dbReference type="EMBL" id="TDR45761.1"/>
    </source>
</evidence>
<keyword evidence="5" id="KW-1185">Reference proteome</keyword>
<feature type="domain" description="HTH araC/xylS-type" evidence="3">
    <location>
        <begin position="232"/>
        <end position="330"/>
    </location>
</feature>
<dbReference type="Gene3D" id="1.10.10.60">
    <property type="entry name" value="Homeodomain-like"/>
    <property type="match status" value="1"/>
</dbReference>
<keyword evidence="1" id="KW-0805">Transcription regulation</keyword>
<evidence type="ECO:0000256" key="1">
    <source>
        <dbReference type="ARBA" id="ARBA00023015"/>
    </source>
</evidence>
<dbReference type="Proteomes" id="UP000295293">
    <property type="component" value="Unassembled WGS sequence"/>
</dbReference>
<evidence type="ECO:0000259" key="3">
    <source>
        <dbReference type="PROSITE" id="PS01124"/>
    </source>
</evidence>
<organism evidence="4 5">
    <name type="scientific">Tahibacter aquaticus</name>
    <dbReference type="NCBI Taxonomy" id="520092"/>
    <lineage>
        <taxon>Bacteria</taxon>
        <taxon>Pseudomonadati</taxon>
        <taxon>Pseudomonadota</taxon>
        <taxon>Gammaproteobacteria</taxon>
        <taxon>Lysobacterales</taxon>
        <taxon>Rhodanobacteraceae</taxon>
        <taxon>Tahibacter</taxon>
    </lineage>
</organism>
<dbReference type="InterPro" id="IPR052158">
    <property type="entry name" value="INH-QAR"/>
</dbReference>
<dbReference type="InterPro" id="IPR029062">
    <property type="entry name" value="Class_I_gatase-like"/>
</dbReference>
<dbReference type="Pfam" id="PF12833">
    <property type="entry name" value="HTH_18"/>
    <property type="match status" value="1"/>
</dbReference>
<accession>A0A4R6Z2F1</accession>
<keyword evidence="2" id="KW-0804">Transcription</keyword>
<evidence type="ECO:0000313" key="5">
    <source>
        <dbReference type="Proteomes" id="UP000295293"/>
    </source>
</evidence>
<dbReference type="InterPro" id="IPR018060">
    <property type="entry name" value="HTH_AraC"/>
</dbReference>
<dbReference type="InterPro" id="IPR009057">
    <property type="entry name" value="Homeodomain-like_sf"/>
</dbReference>
<sequence length="333" mass="36198">MSTPATRTLDVWVVIPPRCLLLDIAGPLEVLRRANKEQDQLRFAVHYVAARPQLDCSIGLSLAGLGALPAGLPAEAAVLISGNVDDVAFTTTPQRAGDDADEACIVAWLRRCIAPGHQLLSICSGALLAARAGLLDGRHCTTHYACQDELRALAPAARIADNRLYVEDGNCWSSAGVTAGIDLMLHWLAQHTSPACALAVARHLVVYLRRSGTDPQLSPWLEGRNHIHPAVHRVQDAIAAAPEHGWNLAALAQLAHTSPRHLSRLFNEYAGMSLPDYINRLRVALAQELLRHTRLDMERVAERSGFGSARQLRRAWARSHSLTPQELRNAAGS</sequence>
<proteinExistence type="predicted"/>
<dbReference type="SMART" id="SM00342">
    <property type="entry name" value="HTH_ARAC"/>
    <property type="match status" value="1"/>
</dbReference>
<dbReference type="PROSITE" id="PS01124">
    <property type="entry name" value="HTH_ARAC_FAMILY_2"/>
    <property type="match status" value="1"/>
</dbReference>
<dbReference type="OrthoDB" id="9803764at2"/>
<dbReference type="PANTHER" id="PTHR43130">
    <property type="entry name" value="ARAC-FAMILY TRANSCRIPTIONAL REGULATOR"/>
    <property type="match status" value="1"/>
</dbReference>
<evidence type="ECO:0000256" key="2">
    <source>
        <dbReference type="ARBA" id="ARBA00023163"/>
    </source>
</evidence>
<dbReference type="PANTHER" id="PTHR43130:SF3">
    <property type="entry name" value="HTH-TYPE TRANSCRIPTIONAL REGULATOR RV1931C"/>
    <property type="match status" value="1"/>
</dbReference>
<dbReference type="EMBL" id="SNZH01000004">
    <property type="protein sequence ID" value="TDR45761.1"/>
    <property type="molecule type" value="Genomic_DNA"/>
</dbReference>
<dbReference type="InterPro" id="IPR002818">
    <property type="entry name" value="DJ-1/PfpI"/>
</dbReference>
<dbReference type="RefSeq" id="WP_133818129.1">
    <property type="nucleotide sequence ID" value="NZ_SNZH01000004.1"/>
</dbReference>
<protein>
    <submittedName>
        <fullName evidence="4">AraC family transcriptional regulator with amidase-like domain</fullName>
    </submittedName>
</protein>
<dbReference type="AlphaFoldDB" id="A0A4R6Z2F1"/>
<name>A0A4R6Z2F1_9GAMM</name>
<comment type="caution">
    <text evidence="4">The sequence shown here is derived from an EMBL/GenBank/DDBJ whole genome shotgun (WGS) entry which is preliminary data.</text>
</comment>